<evidence type="ECO:0000313" key="1">
    <source>
        <dbReference type="EMBL" id="VDP72723.1"/>
    </source>
</evidence>
<protein>
    <submittedName>
        <fullName evidence="3">Reverse transcriptase domain-containing protein</fullName>
    </submittedName>
</protein>
<evidence type="ECO:0000313" key="2">
    <source>
        <dbReference type="Proteomes" id="UP000279833"/>
    </source>
</evidence>
<proteinExistence type="predicted"/>
<reference evidence="1 2" key="2">
    <citation type="submission" date="2018-11" db="EMBL/GenBank/DDBJ databases">
        <authorList>
            <consortium name="Pathogen Informatics"/>
        </authorList>
    </citation>
    <scope>NUCLEOTIDE SEQUENCE [LARGE SCALE GENOMIC DNA]</scope>
    <source>
        <strain evidence="1">Dakar</strain>
        <strain evidence="2">Dakar, Senegal</strain>
    </source>
</reference>
<sequence length="87" mass="9749">MQMDDLDFADDLALLSRLQQQMQEKTTSVEAASTAVGFNVNKGKSKIFRYNIVCINQIALDKEALEGVKPIHIWAVSLMSTVDLMEM</sequence>
<accession>A0A183KZU1</accession>
<dbReference type="EMBL" id="UZAK01044618">
    <property type="protein sequence ID" value="VDP72723.1"/>
    <property type="molecule type" value="Genomic_DNA"/>
</dbReference>
<dbReference type="Proteomes" id="UP000279833">
    <property type="component" value="Unassembled WGS sequence"/>
</dbReference>
<dbReference type="WBParaSite" id="SCUD_0002059201-mRNA-1">
    <property type="protein sequence ID" value="SCUD_0002059201-mRNA-1"/>
    <property type="gene ID" value="SCUD_0002059201"/>
</dbReference>
<organism evidence="3">
    <name type="scientific">Schistosoma curassoni</name>
    <dbReference type="NCBI Taxonomy" id="6186"/>
    <lineage>
        <taxon>Eukaryota</taxon>
        <taxon>Metazoa</taxon>
        <taxon>Spiralia</taxon>
        <taxon>Lophotrochozoa</taxon>
        <taxon>Platyhelminthes</taxon>
        <taxon>Trematoda</taxon>
        <taxon>Digenea</taxon>
        <taxon>Strigeidida</taxon>
        <taxon>Schistosomatoidea</taxon>
        <taxon>Schistosomatidae</taxon>
        <taxon>Schistosoma</taxon>
    </lineage>
</organism>
<keyword evidence="2" id="KW-1185">Reference proteome</keyword>
<dbReference type="AlphaFoldDB" id="A0A183KZU1"/>
<reference evidence="3" key="1">
    <citation type="submission" date="2016-06" db="UniProtKB">
        <authorList>
            <consortium name="WormBaseParasite"/>
        </authorList>
    </citation>
    <scope>IDENTIFICATION</scope>
</reference>
<evidence type="ECO:0000313" key="3">
    <source>
        <dbReference type="WBParaSite" id="SCUD_0002059201-mRNA-1"/>
    </source>
</evidence>
<name>A0A183KZU1_9TREM</name>
<gene>
    <name evidence="1" type="ORF">SCUD_LOCUS20589</name>
</gene>